<feature type="non-terminal residue" evidence="1">
    <location>
        <position position="1"/>
    </location>
</feature>
<protein>
    <submittedName>
        <fullName evidence="1">Uncharacterized protein</fullName>
    </submittedName>
</protein>
<comment type="caution">
    <text evidence="1">The sequence shown here is derived from an EMBL/GenBank/DDBJ whole genome shotgun (WGS) entry which is preliminary data.</text>
</comment>
<dbReference type="Proteomes" id="UP000663844">
    <property type="component" value="Unassembled WGS sequence"/>
</dbReference>
<name>A0A820HJE5_9BILA</name>
<accession>A0A820HJE5</accession>
<reference evidence="1" key="1">
    <citation type="submission" date="2021-02" db="EMBL/GenBank/DDBJ databases">
        <authorList>
            <person name="Nowell W R."/>
        </authorList>
    </citation>
    <scope>NUCLEOTIDE SEQUENCE</scope>
</reference>
<dbReference type="SUPFAM" id="SSF53659">
    <property type="entry name" value="Isocitrate/Isopropylmalate dehydrogenase-like"/>
    <property type="match status" value="1"/>
</dbReference>
<dbReference type="EMBL" id="CAJOAZ010015777">
    <property type="protein sequence ID" value="CAF4297039.1"/>
    <property type="molecule type" value="Genomic_DNA"/>
</dbReference>
<organism evidence="1 2">
    <name type="scientific">Adineta steineri</name>
    <dbReference type="NCBI Taxonomy" id="433720"/>
    <lineage>
        <taxon>Eukaryota</taxon>
        <taxon>Metazoa</taxon>
        <taxon>Spiralia</taxon>
        <taxon>Gnathifera</taxon>
        <taxon>Rotifera</taxon>
        <taxon>Eurotatoria</taxon>
        <taxon>Bdelloidea</taxon>
        <taxon>Adinetida</taxon>
        <taxon>Adinetidae</taxon>
        <taxon>Adineta</taxon>
    </lineage>
</organism>
<gene>
    <name evidence="1" type="ORF">OXD698_LOCUS45884</name>
</gene>
<proteinExistence type="predicted"/>
<dbReference type="Gene3D" id="3.40.718.10">
    <property type="entry name" value="Isopropylmalate Dehydrogenase"/>
    <property type="match status" value="1"/>
</dbReference>
<dbReference type="AlphaFoldDB" id="A0A820HJE5"/>
<sequence>ETVDSQKMTKDLAASIHGLKNVKEDMYLNTKEFINEVKATLDKKLK</sequence>
<evidence type="ECO:0000313" key="2">
    <source>
        <dbReference type="Proteomes" id="UP000663844"/>
    </source>
</evidence>
<evidence type="ECO:0000313" key="1">
    <source>
        <dbReference type="EMBL" id="CAF4297039.1"/>
    </source>
</evidence>